<evidence type="ECO:0000313" key="2">
    <source>
        <dbReference type="Proteomes" id="UP001497527"/>
    </source>
</evidence>
<organism evidence="1 2">
    <name type="scientific">Tenacibaculum polynesiense</name>
    <dbReference type="NCBI Taxonomy" id="3137857"/>
    <lineage>
        <taxon>Bacteria</taxon>
        <taxon>Pseudomonadati</taxon>
        <taxon>Bacteroidota</taxon>
        <taxon>Flavobacteriia</taxon>
        <taxon>Flavobacteriales</taxon>
        <taxon>Flavobacteriaceae</taxon>
        <taxon>Tenacibaculum</taxon>
    </lineage>
</organism>
<name>A0ABP1F0A7_9FLAO</name>
<gene>
    <name evidence="1" type="ORF">T190423A01A_10291</name>
</gene>
<dbReference type="EMBL" id="CAXJIO010000010">
    <property type="protein sequence ID" value="CAL2101728.1"/>
    <property type="molecule type" value="Genomic_DNA"/>
</dbReference>
<keyword evidence="2" id="KW-1185">Reference proteome</keyword>
<evidence type="ECO:0000313" key="1">
    <source>
        <dbReference type="EMBL" id="CAL2101728.1"/>
    </source>
</evidence>
<protein>
    <recommendedName>
        <fullName evidence="3">Lipoprotein</fullName>
    </recommendedName>
</protein>
<dbReference type="PROSITE" id="PS51257">
    <property type="entry name" value="PROKAR_LIPOPROTEIN"/>
    <property type="match status" value="1"/>
</dbReference>
<dbReference type="Proteomes" id="UP001497527">
    <property type="component" value="Unassembled WGS sequence"/>
</dbReference>
<accession>A0ABP1F0A7</accession>
<sequence length="120" mass="14221">MKNKVRHFSYIGCLWLFLACNSNKKESVAVSIDVLNVEKVEVYELNSKNKLKMKKGFETMFIKDFNEAVTTEPRKFKKTYRVLIHYKIGSNDTILSNGENHQYKRWSKTAFNLIEKYKEN</sequence>
<proteinExistence type="predicted"/>
<reference evidence="1 2" key="1">
    <citation type="submission" date="2024-05" db="EMBL/GenBank/DDBJ databases">
        <authorList>
            <person name="Duchaud E."/>
        </authorList>
    </citation>
    <scope>NUCLEOTIDE SEQUENCE [LARGE SCALE GENOMIC DNA]</scope>
    <source>
        <strain evidence="1">Ena-SAMPLE-TAB-13-05-2024-13:56:06:370-140308</strain>
    </source>
</reference>
<evidence type="ECO:0008006" key="3">
    <source>
        <dbReference type="Google" id="ProtNLM"/>
    </source>
</evidence>
<dbReference type="RefSeq" id="WP_348715120.1">
    <property type="nucleotide sequence ID" value="NZ_CAXJIO010000010.1"/>
</dbReference>
<comment type="caution">
    <text evidence="1">The sequence shown here is derived from an EMBL/GenBank/DDBJ whole genome shotgun (WGS) entry which is preliminary data.</text>
</comment>